<organism evidence="8 9">
    <name type="scientific">Hermetia illucens</name>
    <name type="common">Black soldier fly</name>
    <dbReference type="NCBI Taxonomy" id="343691"/>
    <lineage>
        <taxon>Eukaryota</taxon>
        <taxon>Metazoa</taxon>
        <taxon>Ecdysozoa</taxon>
        <taxon>Arthropoda</taxon>
        <taxon>Hexapoda</taxon>
        <taxon>Insecta</taxon>
        <taxon>Pterygota</taxon>
        <taxon>Neoptera</taxon>
        <taxon>Endopterygota</taxon>
        <taxon>Diptera</taxon>
        <taxon>Brachycera</taxon>
        <taxon>Stratiomyomorpha</taxon>
        <taxon>Stratiomyidae</taxon>
        <taxon>Hermetiinae</taxon>
        <taxon>Hermetia</taxon>
    </lineage>
</organism>
<feature type="domain" description="C2H2-type" evidence="7">
    <location>
        <begin position="328"/>
        <end position="355"/>
    </location>
</feature>
<evidence type="ECO:0000256" key="6">
    <source>
        <dbReference type="SAM" id="MobiDB-lite"/>
    </source>
</evidence>
<dbReference type="AlphaFoldDB" id="A0A7R8UH09"/>
<dbReference type="InterPro" id="IPR013087">
    <property type="entry name" value="Znf_C2H2_type"/>
</dbReference>
<reference evidence="8 9" key="1">
    <citation type="submission" date="2020-11" db="EMBL/GenBank/DDBJ databases">
        <authorList>
            <person name="Wallbank WR R."/>
            <person name="Pardo Diaz C."/>
            <person name="Kozak K."/>
            <person name="Martin S."/>
            <person name="Jiggins C."/>
            <person name="Moest M."/>
            <person name="Warren A I."/>
            <person name="Generalovic N T."/>
            <person name="Byers J.R.P. K."/>
            <person name="Montejo-Kovacevich G."/>
            <person name="Yen C E."/>
        </authorList>
    </citation>
    <scope>NUCLEOTIDE SEQUENCE [LARGE SCALE GENOMIC DNA]</scope>
</reference>
<dbReference type="PANTHER" id="PTHR24379:SF121">
    <property type="entry name" value="C2H2-TYPE DOMAIN-CONTAINING PROTEIN"/>
    <property type="match status" value="1"/>
</dbReference>
<evidence type="ECO:0000259" key="7">
    <source>
        <dbReference type="PROSITE" id="PS50157"/>
    </source>
</evidence>
<gene>
    <name evidence="8" type="ORF">HERILL_LOCUS3606</name>
</gene>
<evidence type="ECO:0000256" key="3">
    <source>
        <dbReference type="ARBA" id="ARBA00022771"/>
    </source>
</evidence>
<feature type="domain" description="C2H2-type" evidence="7">
    <location>
        <begin position="262"/>
        <end position="290"/>
    </location>
</feature>
<name>A0A7R8UH09_HERIL</name>
<keyword evidence="2" id="KW-0677">Repeat</keyword>
<accession>A0A7R8UH09</accession>
<dbReference type="Gene3D" id="3.30.160.60">
    <property type="entry name" value="Classic Zinc Finger"/>
    <property type="match status" value="7"/>
</dbReference>
<evidence type="ECO:0000256" key="2">
    <source>
        <dbReference type="ARBA" id="ARBA00022737"/>
    </source>
</evidence>
<dbReference type="PROSITE" id="PS50157">
    <property type="entry name" value="ZINC_FINGER_C2H2_2"/>
    <property type="match status" value="9"/>
</dbReference>
<feature type="domain" description="C2H2-type" evidence="7">
    <location>
        <begin position="412"/>
        <end position="439"/>
    </location>
</feature>
<dbReference type="PROSITE" id="PS00028">
    <property type="entry name" value="ZINC_FINGER_C2H2_1"/>
    <property type="match status" value="10"/>
</dbReference>
<keyword evidence="4" id="KW-0862">Zinc</keyword>
<keyword evidence="3 5" id="KW-0863">Zinc-finger</keyword>
<evidence type="ECO:0000256" key="5">
    <source>
        <dbReference type="PROSITE-ProRule" id="PRU00042"/>
    </source>
</evidence>
<feature type="domain" description="C2H2-type" evidence="7">
    <location>
        <begin position="384"/>
        <end position="411"/>
    </location>
</feature>
<feature type="domain" description="C2H2-type" evidence="7">
    <location>
        <begin position="440"/>
        <end position="467"/>
    </location>
</feature>
<dbReference type="SMART" id="SM00355">
    <property type="entry name" value="ZnF_C2H2"/>
    <property type="match status" value="11"/>
</dbReference>
<dbReference type="EMBL" id="LR899010">
    <property type="protein sequence ID" value="CAD7080453.1"/>
    <property type="molecule type" value="Genomic_DNA"/>
</dbReference>
<evidence type="ECO:0000256" key="1">
    <source>
        <dbReference type="ARBA" id="ARBA00022723"/>
    </source>
</evidence>
<dbReference type="FunFam" id="3.30.160.60:FF:000100">
    <property type="entry name" value="Zinc finger 45-like"/>
    <property type="match status" value="1"/>
</dbReference>
<feature type="region of interest" description="Disordered" evidence="6">
    <location>
        <begin position="486"/>
        <end position="509"/>
    </location>
</feature>
<evidence type="ECO:0000313" key="8">
    <source>
        <dbReference type="EMBL" id="CAD7080453.1"/>
    </source>
</evidence>
<dbReference type="Proteomes" id="UP000594454">
    <property type="component" value="Chromosome 2"/>
</dbReference>
<proteinExistence type="predicted"/>
<feature type="domain" description="C2H2-type" evidence="7">
    <location>
        <begin position="300"/>
        <end position="327"/>
    </location>
</feature>
<evidence type="ECO:0000256" key="4">
    <source>
        <dbReference type="ARBA" id="ARBA00022833"/>
    </source>
</evidence>
<dbReference type="Pfam" id="PF00096">
    <property type="entry name" value="zf-C2H2"/>
    <property type="match status" value="1"/>
</dbReference>
<keyword evidence="9" id="KW-1185">Reference proteome</keyword>
<dbReference type="PANTHER" id="PTHR24379">
    <property type="entry name" value="KRAB AND ZINC FINGER DOMAIN-CONTAINING"/>
    <property type="match status" value="1"/>
</dbReference>
<dbReference type="Pfam" id="PF13912">
    <property type="entry name" value="zf-C2H2_6"/>
    <property type="match status" value="2"/>
</dbReference>
<feature type="domain" description="C2H2-type" evidence="7">
    <location>
        <begin position="161"/>
        <end position="193"/>
    </location>
</feature>
<dbReference type="GO" id="GO:0008270">
    <property type="term" value="F:zinc ion binding"/>
    <property type="evidence" value="ECO:0007669"/>
    <property type="project" value="UniProtKB-KW"/>
</dbReference>
<dbReference type="OrthoDB" id="427030at2759"/>
<protein>
    <recommendedName>
        <fullName evidence="7">C2H2-type domain-containing protein</fullName>
    </recommendedName>
</protein>
<dbReference type="SUPFAM" id="SSF57667">
    <property type="entry name" value="beta-beta-alpha zinc fingers"/>
    <property type="match status" value="4"/>
</dbReference>
<sequence length="509" mass="59534">MEDNEVDLLKPFEIKPELGIKEEVFDEYLKDTTSECSPDFSNYGSKCGSIFSATGKKYVFVCEFCNEGFECLESFGSHLEEKHFESISQEACEEVVVFKVEVESSCDDEPQNEDFPPEYNQLPEVISHLSADETSSDTKSVEPKTEPTEEPNPSDSTEQTYTCETCNRDFTVRKTYVRHCRYCKKRAAENLKPIDKNIVQLTLEPPNYDNEKLLCITCNRQFDSKRTFSYHKTYHRYKTRKAVAKLNGNNSKLEDLPEDAKVTCSICNRQFRILSHLKDHAVRTHKDEIPTILQEDPMYLKCKCCFMEFEKPTERFEHEKTHTESKPFRCSMCPKSFALNCDRGFHENLHTGARPYTCPHCPNTFTHPNIRDKHIRIHSDTKRYSCEYCGDKFSTSFSKKYHIRIHKDERPCQCDLCGARFRSGSHLIMHKKRHANQRDHQCDLCEKRFVSRDQLRCHRATHMSERPYKCRLCTLAFRHRKNLAAHEKRHKNKAKTKDINAEVPVTSTE</sequence>
<dbReference type="InterPro" id="IPR036236">
    <property type="entry name" value="Znf_C2H2_sf"/>
</dbReference>
<feature type="domain" description="C2H2-type" evidence="7">
    <location>
        <begin position="468"/>
        <end position="495"/>
    </location>
</feature>
<feature type="domain" description="C2H2-type" evidence="7">
    <location>
        <begin position="356"/>
        <end position="383"/>
    </location>
</feature>
<dbReference type="InParanoid" id="A0A7R8UH09"/>
<feature type="region of interest" description="Disordered" evidence="6">
    <location>
        <begin position="131"/>
        <end position="160"/>
    </location>
</feature>
<evidence type="ECO:0000313" key="9">
    <source>
        <dbReference type="Proteomes" id="UP000594454"/>
    </source>
</evidence>
<keyword evidence="1" id="KW-0479">Metal-binding</keyword>